<dbReference type="SMART" id="SM00895">
    <property type="entry name" value="FCD"/>
    <property type="match status" value="1"/>
</dbReference>
<dbReference type="InterPro" id="IPR000524">
    <property type="entry name" value="Tscrpt_reg_HTH_GntR"/>
</dbReference>
<dbReference type="Pfam" id="PF07729">
    <property type="entry name" value="FCD"/>
    <property type="match status" value="1"/>
</dbReference>
<dbReference type="SUPFAM" id="SSF46785">
    <property type="entry name" value="Winged helix' DNA-binding domain"/>
    <property type="match status" value="1"/>
</dbReference>
<keyword evidence="3" id="KW-0804">Transcription</keyword>
<keyword evidence="2" id="KW-0238">DNA-binding</keyword>
<feature type="domain" description="HTH gntR-type" evidence="4">
    <location>
        <begin position="19"/>
        <end position="86"/>
    </location>
</feature>
<evidence type="ECO:0000256" key="2">
    <source>
        <dbReference type="ARBA" id="ARBA00023125"/>
    </source>
</evidence>
<dbReference type="OrthoDB" id="9799812at2"/>
<accession>A0A085G686</accession>
<comment type="caution">
    <text evidence="5">The sequence shown here is derived from an EMBL/GenBank/DDBJ whole genome shotgun (WGS) entry which is preliminary data.</text>
</comment>
<evidence type="ECO:0000313" key="5">
    <source>
        <dbReference type="EMBL" id="KFC79231.1"/>
    </source>
</evidence>
<gene>
    <name evidence="5" type="ORF">GEAM_3038</name>
</gene>
<evidence type="ECO:0000313" key="6">
    <source>
        <dbReference type="Proteomes" id="UP000028640"/>
    </source>
</evidence>
<sequence>MKSVAAESRPQPALDDVGLSQNELAYRRFKQALVTLSYKPGEYLNTAQVMAELEMGRTPINQAIHRLANEGLLQIIPRKGVMVSPLSIDDALELIEVRLANEMLCMKLACKHVSKQDIATLTAVNEEMNVAVQTRDRNRMVSLDHHFHHLLAEIAGNLMLKDILSVLHARAQRFWASSLSKEDHMVEVIEEHRAIISALETQDTQAAAAAAEAHILSFRDALLRG</sequence>
<evidence type="ECO:0000256" key="1">
    <source>
        <dbReference type="ARBA" id="ARBA00023015"/>
    </source>
</evidence>
<dbReference type="eggNOG" id="COG1802">
    <property type="taxonomic scope" value="Bacteria"/>
</dbReference>
<organism evidence="5 6">
    <name type="scientific">Ewingella americana (strain ATCC 33852 / DSM 4580 / CCUG 14506 / JCM 5911 / LMG 7869 / NCTC 12157 / CDC 1468-78)</name>
    <dbReference type="NCBI Taxonomy" id="910964"/>
    <lineage>
        <taxon>Bacteria</taxon>
        <taxon>Pseudomonadati</taxon>
        <taxon>Pseudomonadota</taxon>
        <taxon>Gammaproteobacteria</taxon>
        <taxon>Enterobacterales</taxon>
        <taxon>Yersiniaceae</taxon>
        <taxon>Ewingella</taxon>
    </lineage>
</organism>
<reference evidence="5 6" key="1">
    <citation type="submission" date="2014-05" db="EMBL/GenBank/DDBJ databases">
        <title>ATOL: Assembling a taxonomically balanced genome-scale reconstruction of the evolutionary history of the Enterobacteriaceae.</title>
        <authorList>
            <person name="Plunkett G.III."/>
            <person name="Neeno-Eckwall E.C."/>
            <person name="Glasner J.D."/>
            <person name="Perna N.T."/>
        </authorList>
    </citation>
    <scope>NUCLEOTIDE SEQUENCE [LARGE SCALE GENOMIC DNA]</scope>
    <source>
        <strain evidence="5 6">ATCC 33852</strain>
    </source>
</reference>
<dbReference type="SMART" id="SM00345">
    <property type="entry name" value="HTH_GNTR"/>
    <property type="match status" value="1"/>
</dbReference>
<dbReference type="PANTHER" id="PTHR43537:SF5">
    <property type="entry name" value="UXU OPERON TRANSCRIPTIONAL REGULATOR"/>
    <property type="match status" value="1"/>
</dbReference>
<protein>
    <submittedName>
        <fullName evidence="5">GntR family transcriptional regulator</fullName>
    </submittedName>
</protein>
<evidence type="ECO:0000259" key="4">
    <source>
        <dbReference type="PROSITE" id="PS50949"/>
    </source>
</evidence>
<keyword evidence="1" id="KW-0805">Transcription regulation</keyword>
<dbReference type="Pfam" id="PF00392">
    <property type="entry name" value="GntR"/>
    <property type="match status" value="1"/>
</dbReference>
<dbReference type="SUPFAM" id="SSF48008">
    <property type="entry name" value="GntR ligand-binding domain-like"/>
    <property type="match status" value="1"/>
</dbReference>
<keyword evidence="6" id="KW-1185">Reference proteome</keyword>
<dbReference type="Proteomes" id="UP000028640">
    <property type="component" value="Unassembled WGS sequence"/>
</dbReference>
<dbReference type="GO" id="GO:0003700">
    <property type="term" value="F:DNA-binding transcription factor activity"/>
    <property type="evidence" value="ECO:0007669"/>
    <property type="project" value="InterPro"/>
</dbReference>
<dbReference type="RefSeq" id="WP_034792999.1">
    <property type="nucleotide sequence ID" value="NZ_JMPJ01000065.1"/>
</dbReference>
<dbReference type="AlphaFoldDB" id="A0A085G686"/>
<dbReference type="InterPro" id="IPR008920">
    <property type="entry name" value="TF_FadR/GntR_C"/>
</dbReference>
<dbReference type="InterPro" id="IPR036388">
    <property type="entry name" value="WH-like_DNA-bd_sf"/>
</dbReference>
<proteinExistence type="predicted"/>
<dbReference type="EMBL" id="JMPJ01000065">
    <property type="protein sequence ID" value="KFC79231.1"/>
    <property type="molecule type" value="Genomic_DNA"/>
</dbReference>
<name>A0A085G686_EWIA3</name>
<dbReference type="GeneID" id="78381630"/>
<dbReference type="PANTHER" id="PTHR43537">
    <property type="entry name" value="TRANSCRIPTIONAL REGULATOR, GNTR FAMILY"/>
    <property type="match status" value="1"/>
</dbReference>
<dbReference type="PROSITE" id="PS50949">
    <property type="entry name" value="HTH_GNTR"/>
    <property type="match status" value="1"/>
</dbReference>
<dbReference type="Gene3D" id="1.10.10.10">
    <property type="entry name" value="Winged helix-like DNA-binding domain superfamily/Winged helix DNA-binding domain"/>
    <property type="match status" value="1"/>
</dbReference>
<dbReference type="InterPro" id="IPR036390">
    <property type="entry name" value="WH_DNA-bd_sf"/>
</dbReference>
<dbReference type="Gene3D" id="1.20.120.530">
    <property type="entry name" value="GntR ligand-binding domain-like"/>
    <property type="match status" value="1"/>
</dbReference>
<dbReference type="GO" id="GO:0003677">
    <property type="term" value="F:DNA binding"/>
    <property type="evidence" value="ECO:0007669"/>
    <property type="project" value="UniProtKB-KW"/>
</dbReference>
<dbReference type="STRING" id="910964.GEAM_3038"/>
<dbReference type="InterPro" id="IPR011711">
    <property type="entry name" value="GntR_C"/>
</dbReference>
<evidence type="ECO:0000256" key="3">
    <source>
        <dbReference type="ARBA" id="ARBA00023163"/>
    </source>
</evidence>